<keyword evidence="3" id="KW-1185">Reference proteome</keyword>
<accession>A0AAF0U2E9</accession>
<reference evidence="2" key="1">
    <citation type="submission" date="2023-08" db="EMBL/GenBank/DDBJ databases">
        <title>A de novo genome assembly of Solanum verrucosum Schlechtendal, a Mexican diploid species geographically isolated from the other diploid A-genome species in potato relatives.</title>
        <authorList>
            <person name="Hosaka K."/>
        </authorList>
    </citation>
    <scope>NUCLEOTIDE SEQUENCE</scope>
    <source>
        <tissue evidence="2">Young leaves</tissue>
    </source>
</reference>
<dbReference type="Proteomes" id="UP001234989">
    <property type="component" value="Chromosome 7"/>
</dbReference>
<feature type="compositionally biased region" description="Low complexity" evidence="1">
    <location>
        <begin position="38"/>
        <end position="47"/>
    </location>
</feature>
<name>A0AAF0U2E9_SOLVR</name>
<proteinExistence type="predicted"/>
<evidence type="ECO:0000313" key="3">
    <source>
        <dbReference type="Proteomes" id="UP001234989"/>
    </source>
</evidence>
<feature type="compositionally biased region" description="Basic and acidic residues" evidence="1">
    <location>
        <begin position="48"/>
        <end position="57"/>
    </location>
</feature>
<dbReference type="AlphaFoldDB" id="A0AAF0U2E9"/>
<organism evidence="2 3">
    <name type="scientific">Solanum verrucosum</name>
    <dbReference type="NCBI Taxonomy" id="315347"/>
    <lineage>
        <taxon>Eukaryota</taxon>
        <taxon>Viridiplantae</taxon>
        <taxon>Streptophyta</taxon>
        <taxon>Embryophyta</taxon>
        <taxon>Tracheophyta</taxon>
        <taxon>Spermatophyta</taxon>
        <taxon>Magnoliopsida</taxon>
        <taxon>eudicotyledons</taxon>
        <taxon>Gunneridae</taxon>
        <taxon>Pentapetalae</taxon>
        <taxon>asterids</taxon>
        <taxon>lamiids</taxon>
        <taxon>Solanales</taxon>
        <taxon>Solanaceae</taxon>
        <taxon>Solanoideae</taxon>
        <taxon>Solaneae</taxon>
        <taxon>Solanum</taxon>
    </lineage>
</organism>
<evidence type="ECO:0000256" key="1">
    <source>
        <dbReference type="SAM" id="MobiDB-lite"/>
    </source>
</evidence>
<feature type="region of interest" description="Disordered" evidence="1">
    <location>
        <begin position="38"/>
        <end position="57"/>
    </location>
</feature>
<dbReference type="EMBL" id="CP133618">
    <property type="protein sequence ID" value="WMV38009.1"/>
    <property type="molecule type" value="Genomic_DNA"/>
</dbReference>
<protein>
    <submittedName>
        <fullName evidence="2">Uncharacterized protein</fullName>
    </submittedName>
</protein>
<sequence length="203" mass="23185">MNLRQHRWLELLKDYGITILYHLRKVNVVADALSRNTSSMGSLSTTSSDERPLARNVQREVQEEKRRTFKILASFEDFCKEFDFFEVCKLRTNEVASVKVLWSNQFVEEATSEAEEDMKKRYPHLFSSKEIPDQGVRLMSISDGGVTVQNGSESSLVVEVKEKSRVRVSGVARGVTSPGKYKEVMVREFYASYAVTMENAMPP</sequence>
<evidence type="ECO:0000313" key="2">
    <source>
        <dbReference type="EMBL" id="WMV38009.1"/>
    </source>
</evidence>
<gene>
    <name evidence="2" type="ORF">MTR67_031394</name>
</gene>